<organism evidence="1">
    <name type="scientific">Desulfobacca acetoxidans</name>
    <dbReference type="NCBI Taxonomy" id="60893"/>
    <lineage>
        <taxon>Bacteria</taxon>
        <taxon>Pseudomonadati</taxon>
        <taxon>Thermodesulfobacteriota</taxon>
        <taxon>Desulfobaccia</taxon>
        <taxon>Desulfobaccales</taxon>
        <taxon>Desulfobaccaceae</taxon>
        <taxon>Desulfobacca</taxon>
    </lineage>
</organism>
<gene>
    <name evidence="1" type="ORF">ENW96_14705</name>
</gene>
<dbReference type="AlphaFoldDB" id="A0A7C3Z370"/>
<sequence length="189" mass="20659">MIGPNKEKAHLLVGAIVLTILALGPGCQEAKPPPSPKAVVFTQEVQAVINRIVPFLVKPVDQKDRGAVQKALVRAFSVCADACEGMFYNVLILDEYGDLTAIYPPAEVKRLQFADYKAVQKAFAEKKPNQTILYQPDGTPTYIICVPLLEKSKVTGILALGFEGNQVMDKRGVGEREFLSLEFKTPVAN</sequence>
<name>A0A7C3Z370_9BACT</name>
<reference evidence="1" key="1">
    <citation type="journal article" date="2020" name="mSystems">
        <title>Genome- and Community-Level Interaction Insights into Carbon Utilization and Element Cycling Functions of Hydrothermarchaeota in Hydrothermal Sediment.</title>
        <authorList>
            <person name="Zhou Z."/>
            <person name="Liu Y."/>
            <person name="Xu W."/>
            <person name="Pan J."/>
            <person name="Luo Z.H."/>
            <person name="Li M."/>
        </authorList>
    </citation>
    <scope>NUCLEOTIDE SEQUENCE [LARGE SCALE GENOMIC DNA]</scope>
    <source>
        <strain evidence="1">SpSt-897</strain>
    </source>
</reference>
<accession>A0A7C3Z370</accession>
<dbReference type="EMBL" id="DTMF01000354">
    <property type="protein sequence ID" value="HGF35606.1"/>
    <property type="molecule type" value="Genomic_DNA"/>
</dbReference>
<evidence type="ECO:0000313" key="1">
    <source>
        <dbReference type="EMBL" id="HGF35606.1"/>
    </source>
</evidence>
<protein>
    <recommendedName>
        <fullName evidence="2">Cache domain-containing protein</fullName>
    </recommendedName>
</protein>
<comment type="caution">
    <text evidence="1">The sequence shown here is derived from an EMBL/GenBank/DDBJ whole genome shotgun (WGS) entry which is preliminary data.</text>
</comment>
<proteinExistence type="predicted"/>
<evidence type="ECO:0008006" key="2">
    <source>
        <dbReference type="Google" id="ProtNLM"/>
    </source>
</evidence>